<dbReference type="OrthoDB" id="3589247at2"/>
<evidence type="ECO:0008006" key="4">
    <source>
        <dbReference type="Google" id="ProtNLM"/>
    </source>
</evidence>
<dbReference type="Proteomes" id="UP000185596">
    <property type="component" value="Unassembled WGS sequence"/>
</dbReference>
<comment type="caution">
    <text evidence="2">The sequence shown here is derived from an EMBL/GenBank/DDBJ whole genome shotgun (WGS) entry which is preliminary data.</text>
</comment>
<dbReference type="EMBL" id="MSIE01000042">
    <property type="protein sequence ID" value="OLF15373.1"/>
    <property type="molecule type" value="Genomic_DNA"/>
</dbReference>
<gene>
    <name evidence="2" type="ORF">BU204_22285</name>
</gene>
<reference evidence="2 3" key="1">
    <citation type="submission" date="2016-12" db="EMBL/GenBank/DDBJ databases">
        <title>The draft genome sequence of Actinophytocola sp. 11-183.</title>
        <authorList>
            <person name="Wang W."/>
            <person name="Yuan L."/>
        </authorList>
    </citation>
    <scope>NUCLEOTIDE SEQUENCE [LARGE SCALE GENOMIC DNA]</scope>
    <source>
        <strain evidence="2 3">11-183</strain>
    </source>
</reference>
<evidence type="ECO:0000313" key="2">
    <source>
        <dbReference type="EMBL" id="OLF15373.1"/>
    </source>
</evidence>
<organism evidence="2 3">
    <name type="scientific">Actinophytocola xanthii</name>
    <dbReference type="NCBI Taxonomy" id="1912961"/>
    <lineage>
        <taxon>Bacteria</taxon>
        <taxon>Bacillati</taxon>
        <taxon>Actinomycetota</taxon>
        <taxon>Actinomycetes</taxon>
        <taxon>Pseudonocardiales</taxon>
        <taxon>Pseudonocardiaceae</taxon>
    </lineage>
</organism>
<evidence type="ECO:0000313" key="3">
    <source>
        <dbReference type="Proteomes" id="UP000185596"/>
    </source>
</evidence>
<protein>
    <recommendedName>
        <fullName evidence="4">DUF3558 domain-containing protein</fullName>
    </recommendedName>
</protein>
<sequence length="462" mass="48473">MVKRAARAVLVGVLVLAGCTVEQAGLPLAGRPAAAERDERAVLAALRRTDACALLTPADGPVRPLGPHRCEVTTAGGVRVSVRLGMALTDRDRLDDYYPRALGEAKAYVERWANEPRTMCFLHLPVSHELSIRFAAFGGAENLCAVAASFAEGAAERLTKPETPRAGAPMASWDPCAMLSAVLDRRVAHDATGDHGIDACADERVRLSLAYGRLTGGEPSQVAGRRAVVSRGRGRCTVRWSNGPAGDAGEQLSELSAPDCALARRLAAAVATAPTAGEAVRPARQLLYRPEEPDLPVAGVCGYYTADPVRCRPHVPVPAPRGAAAVFRAASADANVTCAIAGDIVRAHAGTDVHAVIDDVAGCMFVEATRTVRVAVRITDGPVIVDESAHRTSLGGTSAWVSERTRPPTAERGIDVVLAEGTLSVSVHALAEVGSTRDQPPDQAHLDIANTVARDILAKHLT</sequence>
<accession>A0A1Q8CLY3</accession>
<evidence type="ECO:0000256" key="1">
    <source>
        <dbReference type="SAM" id="SignalP"/>
    </source>
</evidence>
<proteinExistence type="predicted"/>
<dbReference type="PROSITE" id="PS51257">
    <property type="entry name" value="PROKAR_LIPOPROTEIN"/>
    <property type="match status" value="1"/>
</dbReference>
<feature type="chain" id="PRO_5012728571" description="DUF3558 domain-containing protein" evidence="1">
    <location>
        <begin position="25"/>
        <end position="462"/>
    </location>
</feature>
<keyword evidence="3" id="KW-1185">Reference proteome</keyword>
<keyword evidence="1" id="KW-0732">Signal</keyword>
<dbReference type="RefSeq" id="WP_075127674.1">
    <property type="nucleotide sequence ID" value="NZ_MSIE01000042.1"/>
</dbReference>
<dbReference type="AlphaFoldDB" id="A0A1Q8CLY3"/>
<feature type="signal peptide" evidence="1">
    <location>
        <begin position="1"/>
        <end position="24"/>
    </location>
</feature>
<name>A0A1Q8CLY3_9PSEU</name>